<dbReference type="EMBL" id="CP021255">
    <property type="protein sequence ID" value="AVD70569.1"/>
    <property type="molecule type" value="Genomic_DNA"/>
</dbReference>
<dbReference type="InterPro" id="IPR027256">
    <property type="entry name" value="P-typ_ATPase_IB"/>
</dbReference>
<dbReference type="PRINTS" id="PR00119">
    <property type="entry name" value="CATATPASE"/>
</dbReference>
<evidence type="ECO:0000256" key="3">
    <source>
        <dbReference type="ARBA" id="ARBA00022692"/>
    </source>
</evidence>
<keyword evidence="12" id="KW-1185">Reference proteome</keyword>
<gene>
    <name evidence="11" type="ORF">CAY53_02965</name>
</gene>
<dbReference type="PANTHER" id="PTHR48085">
    <property type="entry name" value="CADMIUM/ZINC-TRANSPORTING ATPASE HMA2-RELATED"/>
    <property type="match status" value="1"/>
</dbReference>
<organism evidence="11 12">
    <name type="scientific">Desulfobulbus oralis</name>
    <dbReference type="NCBI Taxonomy" id="1986146"/>
    <lineage>
        <taxon>Bacteria</taxon>
        <taxon>Pseudomonadati</taxon>
        <taxon>Thermodesulfobacteriota</taxon>
        <taxon>Desulfobulbia</taxon>
        <taxon>Desulfobulbales</taxon>
        <taxon>Desulfobulbaceae</taxon>
        <taxon>Desulfobulbus</taxon>
    </lineage>
</organism>
<dbReference type="RefSeq" id="WP_104935865.1">
    <property type="nucleotide sequence ID" value="NZ_CP021255.1"/>
</dbReference>
<keyword evidence="3" id="KW-0812">Transmembrane</keyword>
<dbReference type="PROSITE" id="PS00154">
    <property type="entry name" value="ATPASE_E1_E2"/>
    <property type="match status" value="1"/>
</dbReference>
<dbReference type="SUPFAM" id="SSF81653">
    <property type="entry name" value="Calcium ATPase, transduction domain A"/>
    <property type="match status" value="1"/>
</dbReference>
<dbReference type="SFLD" id="SFLDS00003">
    <property type="entry name" value="Haloacid_Dehalogenase"/>
    <property type="match status" value="1"/>
</dbReference>
<comment type="catalytic activity">
    <reaction evidence="8">
        <text>Zn(2+)(in) + ATP + H2O = Zn(2+)(out) + ADP + phosphate + H(+)</text>
        <dbReference type="Rhea" id="RHEA:20621"/>
        <dbReference type="ChEBI" id="CHEBI:15377"/>
        <dbReference type="ChEBI" id="CHEBI:15378"/>
        <dbReference type="ChEBI" id="CHEBI:29105"/>
        <dbReference type="ChEBI" id="CHEBI:30616"/>
        <dbReference type="ChEBI" id="CHEBI:43474"/>
        <dbReference type="ChEBI" id="CHEBI:456216"/>
        <dbReference type="EC" id="7.2.2.12"/>
    </reaction>
</comment>
<dbReference type="InterPro" id="IPR008250">
    <property type="entry name" value="ATPase_P-typ_transduc_dom_A_sf"/>
</dbReference>
<dbReference type="NCBIfam" id="TIGR01494">
    <property type="entry name" value="ATPase_P-type"/>
    <property type="match status" value="1"/>
</dbReference>
<evidence type="ECO:0000259" key="10">
    <source>
        <dbReference type="Pfam" id="PF00122"/>
    </source>
</evidence>
<dbReference type="InterPro" id="IPR059000">
    <property type="entry name" value="ATPase_P-type_domA"/>
</dbReference>
<dbReference type="InterPro" id="IPR023299">
    <property type="entry name" value="ATPase_P-typ_cyto_dom_N"/>
</dbReference>
<evidence type="ECO:0000256" key="4">
    <source>
        <dbReference type="ARBA" id="ARBA00022967"/>
    </source>
</evidence>
<proteinExistence type="inferred from homology"/>
<dbReference type="SFLD" id="SFLDF00027">
    <property type="entry name" value="p-type_atpase"/>
    <property type="match status" value="1"/>
</dbReference>
<dbReference type="GO" id="GO:0016463">
    <property type="term" value="F:P-type zinc transporter activity"/>
    <property type="evidence" value="ECO:0007669"/>
    <property type="project" value="UniProtKB-EC"/>
</dbReference>
<dbReference type="Pfam" id="PF00122">
    <property type="entry name" value="E1-E2_ATPase"/>
    <property type="match status" value="1"/>
</dbReference>
<reference evidence="11 12" key="1">
    <citation type="journal article" date="2018" name="MBio">
        <title>Insights into the evolution of host association through the isolation and characterization of a novel human periodontal pathobiont, Desulfobulbus oralis.</title>
        <authorList>
            <person name="Cross K.L."/>
            <person name="Chirania P."/>
            <person name="Xiong W."/>
            <person name="Beall C.J."/>
            <person name="Elkins J.G."/>
            <person name="Giannone R.J."/>
            <person name="Griffen A.L."/>
            <person name="Guss A.M."/>
            <person name="Hettich R.L."/>
            <person name="Joshi S.S."/>
            <person name="Mokrzan E.M."/>
            <person name="Martin R.K."/>
            <person name="Zhulin I.B."/>
            <person name="Leys E.J."/>
            <person name="Podar M."/>
        </authorList>
    </citation>
    <scope>NUCLEOTIDE SEQUENCE [LARGE SCALE GENOMIC DNA]</scope>
    <source>
        <strain evidence="11 12">ORNL</strain>
    </source>
</reference>
<dbReference type="InterPro" id="IPR018303">
    <property type="entry name" value="ATPase_P-typ_P_site"/>
</dbReference>
<dbReference type="GO" id="GO:0016887">
    <property type="term" value="F:ATP hydrolysis activity"/>
    <property type="evidence" value="ECO:0007669"/>
    <property type="project" value="InterPro"/>
</dbReference>
<feature type="domain" description="P-type ATPase A" evidence="10">
    <location>
        <begin position="197"/>
        <end position="295"/>
    </location>
</feature>
<protein>
    <recommendedName>
        <fullName evidence="7">P-type Zn(2+) transporter</fullName>
        <ecNumber evidence="7">7.2.2.12</ecNumber>
    </recommendedName>
</protein>
<keyword evidence="9" id="KW-0067">ATP-binding</keyword>
<dbReference type="GO" id="GO:0005886">
    <property type="term" value="C:plasma membrane"/>
    <property type="evidence" value="ECO:0007669"/>
    <property type="project" value="UniProtKB-SubCell"/>
</dbReference>
<keyword evidence="9" id="KW-0547">Nucleotide-binding</keyword>
<dbReference type="Pfam" id="PF00702">
    <property type="entry name" value="Hydrolase"/>
    <property type="match status" value="1"/>
</dbReference>
<dbReference type="KEGG" id="deo:CAY53_02965"/>
<dbReference type="NCBIfam" id="TIGR01525">
    <property type="entry name" value="ATPase-IB_hvy"/>
    <property type="match status" value="1"/>
</dbReference>
<dbReference type="Gene3D" id="3.40.50.1000">
    <property type="entry name" value="HAD superfamily/HAD-like"/>
    <property type="match status" value="1"/>
</dbReference>
<sequence length="703" mass="75921">MTFYIVHELIRLADGHGGRIRLRANLAFTAARANDLNHALANISGIEGVQVNPRSGSVLLFYADAESRTAVLRLLAVADTLPARREEGAAVEAEVRPKSPFWPLMRFFVVRPFLPTLWRVVTAVWAAVPFLVKGLQSLARGRINVDVLDASAILASLLLRDFRTVSVLTLLLGLGDILAAWTRYHSLNTLAESLSLNVQNVWLLRDGKEVLAPIEEVAVGDLVVLAAGSSIPVDGVVEDGVAVVNQSTMTGEPQGVAREKGGAVFAGTVVEEGRIVVRVTKQGDDTRYRQVAAFIEESESFKASIQGKSERLADMAVPFTFALAALVWIFTRDFRRVAAVLLVDYSCALKLATPLAVLAAMREGAHQGIIIKGGRYLEALNEADTVVFDKTGTLTGACPQVAEVIPVRGRKRDDILRIMACLEEHFPHPVARAVVNRASQENLQHEEEHAQVEYVVAHGVASYLHGKRLLVGSRHYLEHDEGVDLASLAKAIAKQSALGRSLLYLAEDGKAAGMLAIEDPLRPEATEVVASLREMGFNRVLMLTGDDERTAKAIADRVGITEFRAQILPTDKAGIVQELTAQGCKVLMVGDGINDAPALSASHVGIAMIDGTALAREVANVLLTRSDLHGILTARQLARGTLKRIHTNFTATLILNSLFLVGGLTMLLPPGLSALLHNLTTLGVSLNAMRPHLNRHTHPEQAA</sequence>
<dbReference type="Gene3D" id="2.70.150.10">
    <property type="entry name" value="Calcium-transporting ATPase, cytoplasmic transduction domain A"/>
    <property type="match status" value="1"/>
</dbReference>
<dbReference type="EC" id="7.2.2.12" evidence="7"/>
<dbReference type="SUPFAM" id="SSF56784">
    <property type="entry name" value="HAD-like"/>
    <property type="match status" value="1"/>
</dbReference>
<evidence type="ECO:0000256" key="9">
    <source>
        <dbReference type="RuleBase" id="RU362081"/>
    </source>
</evidence>
<dbReference type="InterPro" id="IPR044492">
    <property type="entry name" value="P_typ_ATPase_HD_dom"/>
</dbReference>
<evidence type="ECO:0000313" key="12">
    <source>
        <dbReference type="Proteomes" id="UP000239867"/>
    </source>
</evidence>
<keyword evidence="6" id="KW-0472">Membrane</keyword>
<dbReference type="Proteomes" id="UP000239867">
    <property type="component" value="Chromosome"/>
</dbReference>
<name>A0A2L1GLM0_9BACT</name>
<evidence type="ECO:0000256" key="5">
    <source>
        <dbReference type="ARBA" id="ARBA00022989"/>
    </source>
</evidence>
<evidence type="ECO:0000256" key="7">
    <source>
        <dbReference type="ARBA" id="ARBA00039097"/>
    </source>
</evidence>
<dbReference type="InterPro" id="IPR036412">
    <property type="entry name" value="HAD-like_sf"/>
</dbReference>
<dbReference type="InterPro" id="IPR001757">
    <property type="entry name" value="P_typ_ATPase"/>
</dbReference>
<comment type="subcellular location">
    <subcellularLocation>
        <location evidence="9">Cell membrane</location>
    </subcellularLocation>
    <subcellularLocation>
        <location evidence="1">Membrane</location>
    </subcellularLocation>
</comment>
<keyword evidence="5" id="KW-1133">Transmembrane helix</keyword>
<dbReference type="GO" id="GO:0046872">
    <property type="term" value="F:metal ion binding"/>
    <property type="evidence" value="ECO:0007669"/>
    <property type="project" value="UniProtKB-KW"/>
</dbReference>
<keyword evidence="9" id="KW-1003">Cell membrane</keyword>
<dbReference type="GO" id="GO:0005524">
    <property type="term" value="F:ATP binding"/>
    <property type="evidence" value="ECO:0007669"/>
    <property type="project" value="UniProtKB-UniRule"/>
</dbReference>
<keyword evidence="4" id="KW-1278">Translocase</keyword>
<evidence type="ECO:0000313" key="11">
    <source>
        <dbReference type="EMBL" id="AVD70569.1"/>
    </source>
</evidence>
<evidence type="ECO:0000256" key="2">
    <source>
        <dbReference type="ARBA" id="ARBA00006024"/>
    </source>
</evidence>
<evidence type="ECO:0000256" key="6">
    <source>
        <dbReference type="ARBA" id="ARBA00023136"/>
    </source>
</evidence>
<keyword evidence="9" id="KW-0479">Metal-binding</keyword>
<dbReference type="AlphaFoldDB" id="A0A2L1GLM0"/>
<dbReference type="Gene3D" id="3.40.1110.10">
    <property type="entry name" value="Calcium-transporting ATPase, cytoplasmic domain N"/>
    <property type="match status" value="1"/>
</dbReference>
<dbReference type="SFLD" id="SFLDG00002">
    <property type="entry name" value="C1.7:_P-type_atpase_like"/>
    <property type="match status" value="1"/>
</dbReference>
<dbReference type="InterPro" id="IPR023214">
    <property type="entry name" value="HAD_sf"/>
</dbReference>
<evidence type="ECO:0000256" key="1">
    <source>
        <dbReference type="ARBA" id="ARBA00004370"/>
    </source>
</evidence>
<dbReference type="InterPro" id="IPR051014">
    <property type="entry name" value="Cation_Transport_ATPase_IB"/>
</dbReference>
<comment type="similarity">
    <text evidence="2 9">Belongs to the cation transport ATPase (P-type) (TC 3.A.3) family. Type IB subfamily.</text>
</comment>
<dbReference type="OrthoDB" id="9763278at2"/>
<evidence type="ECO:0000256" key="8">
    <source>
        <dbReference type="ARBA" id="ARBA00047308"/>
    </source>
</evidence>
<accession>A0A2L1GLM0</accession>
<dbReference type="PANTHER" id="PTHR48085:SF5">
    <property type="entry name" value="CADMIUM_ZINC-TRANSPORTING ATPASE HMA4-RELATED"/>
    <property type="match status" value="1"/>
</dbReference>